<name>A0ABN0DSR1_9FIRM</name>
<sequence length="97" mass="10723">MGESEEKEFIRMTSVQRAEALRAEFEEDLQTAWERGREAGKEEGFAEGELRGRKQGVIRVAVNLLRAGIAPAVTAKAAELPELIIRKLAQDNGIDIS</sequence>
<evidence type="ECO:0000313" key="1">
    <source>
        <dbReference type="EMBL" id="EHG26071.1"/>
    </source>
</evidence>
<dbReference type="Proteomes" id="UP000003175">
    <property type="component" value="Unassembled WGS sequence"/>
</dbReference>
<gene>
    <name evidence="1" type="ORF">HMPREF9432_00572</name>
</gene>
<dbReference type="RefSeq" id="WP_006696016.1">
    <property type="nucleotide sequence ID" value="NZ_JH376857.1"/>
</dbReference>
<proteinExistence type="predicted"/>
<organism evidence="1 2">
    <name type="scientific">Selenomonas noxia F0398</name>
    <dbReference type="NCBI Taxonomy" id="702437"/>
    <lineage>
        <taxon>Bacteria</taxon>
        <taxon>Bacillati</taxon>
        <taxon>Bacillota</taxon>
        <taxon>Negativicutes</taxon>
        <taxon>Selenomonadales</taxon>
        <taxon>Selenomonadaceae</taxon>
        <taxon>Selenomonas</taxon>
    </lineage>
</organism>
<keyword evidence="2" id="KW-1185">Reference proteome</keyword>
<evidence type="ECO:0000313" key="2">
    <source>
        <dbReference type="Proteomes" id="UP000003175"/>
    </source>
</evidence>
<reference evidence="1 2" key="1">
    <citation type="submission" date="2011-08" db="EMBL/GenBank/DDBJ databases">
        <title>The Genome Sequence of Selenomonas noxia F0398.</title>
        <authorList>
            <consortium name="The Broad Institute Genome Sequencing Platform"/>
            <person name="Earl A."/>
            <person name="Ward D."/>
            <person name="Feldgarden M."/>
            <person name="Gevers D."/>
            <person name="Izard J."/>
            <person name="Ganesan A."/>
            <person name="Blanton J.M."/>
            <person name="Baranova O.V."/>
            <person name="Tanner A.C."/>
            <person name="Dewhirst F.E."/>
            <person name="Young S.K."/>
            <person name="Zeng Q."/>
            <person name="Gargeya S."/>
            <person name="Fitzgerald M."/>
            <person name="Haas B."/>
            <person name="Abouelleil A."/>
            <person name="Alvarado L."/>
            <person name="Arachchi H.M."/>
            <person name="Berlin A."/>
            <person name="Brown A."/>
            <person name="Chapman S.B."/>
            <person name="Chen Z."/>
            <person name="Dunbar C."/>
            <person name="Freedman E."/>
            <person name="Gearin G."/>
            <person name="Gellesch M."/>
            <person name="Goldberg J."/>
            <person name="Griggs A."/>
            <person name="Gujja S."/>
            <person name="Heiman D."/>
            <person name="Howarth C."/>
            <person name="Larson L."/>
            <person name="Lui A."/>
            <person name="MacDonald P.J.P."/>
            <person name="Montmayeur A."/>
            <person name="Murphy C."/>
            <person name="Neiman D."/>
            <person name="Pearson M."/>
            <person name="Priest M."/>
            <person name="Roberts A."/>
            <person name="Saif S."/>
            <person name="Shea T."/>
            <person name="Shenoy N."/>
            <person name="Sisk P."/>
            <person name="Stolte C."/>
            <person name="Sykes S."/>
            <person name="Wortman J."/>
            <person name="Nusbaum C."/>
            <person name="Birren B."/>
        </authorList>
    </citation>
    <scope>NUCLEOTIDE SEQUENCE [LARGE SCALE GENOMIC DNA]</scope>
    <source>
        <strain evidence="1 2">F0398</strain>
    </source>
</reference>
<dbReference type="EMBL" id="ADGH01000003">
    <property type="protein sequence ID" value="EHG26071.1"/>
    <property type="molecule type" value="Genomic_DNA"/>
</dbReference>
<accession>A0ABN0DSR1</accession>
<evidence type="ECO:0008006" key="3">
    <source>
        <dbReference type="Google" id="ProtNLM"/>
    </source>
</evidence>
<comment type="caution">
    <text evidence="1">The sequence shown here is derived from an EMBL/GenBank/DDBJ whole genome shotgun (WGS) entry which is preliminary data.</text>
</comment>
<protein>
    <recommendedName>
        <fullName evidence="3">Transposase</fullName>
    </recommendedName>
</protein>